<organism evidence="5 6">
    <name type="scientific">Candidatus Woesebacteria bacterium RIFCSPLOWO2_01_FULL_44_14</name>
    <dbReference type="NCBI Taxonomy" id="1802525"/>
    <lineage>
        <taxon>Bacteria</taxon>
        <taxon>Candidatus Woeseibacteriota</taxon>
    </lineage>
</organism>
<dbReference type="NCBIfam" id="TIGR00165">
    <property type="entry name" value="S18"/>
    <property type="match status" value="1"/>
</dbReference>
<accession>A0A1F8C3Y8</accession>
<dbReference type="InterPro" id="IPR036870">
    <property type="entry name" value="Ribosomal_bS18_sf"/>
</dbReference>
<evidence type="ECO:0000313" key="6">
    <source>
        <dbReference type="Proteomes" id="UP000178429"/>
    </source>
</evidence>
<dbReference type="InterPro" id="IPR001648">
    <property type="entry name" value="Ribosomal_bS18"/>
</dbReference>
<name>A0A1F8C3Y8_9BACT</name>
<evidence type="ECO:0000313" key="5">
    <source>
        <dbReference type="EMBL" id="OGM70860.1"/>
    </source>
</evidence>
<protein>
    <submittedName>
        <fullName evidence="5">30S ribosomal protein S18</fullName>
    </submittedName>
</protein>
<evidence type="ECO:0000256" key="4">
    <source>
        <dbReference type="RuleBase" id="RU003910"/>
    </source>
</evidence>
<proteinExistence type="inferred from homology"/>
<dbReference type="Pfam" id="PF01084">
    <property type="entry name" value="Ribosomal_S18"/>
    <property type="match status" value="1"/>
</dbReference>
<dbReference type="GO" id="GO:0022627">
    <property type="term" value="C:cytosolic small ribosomal subunit"/>
    <property type="evidence" value="ECO:0007669"/>
    <property type="project" value="TreeGrafter"/>
</dbReference>
<dbReference type="Proteomes" id="UP000178429">
    <property type="component" value="Unassembled WGS sequence"/>
</dbReference>
<dbReference type="GO" id="GO:0003735">
    <property type="term" value="F:structural constituent of ribosome"/>
    <property type="evidence" value="ECO:0007669"/>
    <property type="project" value="InterPro"/>
</dbReference>
<dbReference type="SUPFAM" id="SSF46911">
    <property type="entry name" value="Ribosomal protein S18"/>
    <property type="match status" value="1"/>
</dbReference>
<keyword evidence="3 4" id="KW-0687">Ribonucleoprotein</keyword>
<gene>
    <name evidence="5" type="ORF">A2975_01125</name>
</gene>
<dbReference type="PANTHER" id="PTHR13479">
    <property type="entry name" value="30S RIBOSOMAL PROTEIN S18"/>
    <property type="match status" value="1"/>
</dbReference>
<dbReference type="GO" id="GO:0070181">
    <property type="term" value="F:small ribosomal subunit rRNA binding"/>
    <property type="evidence" value="ECO:0007669"/>
    <property type="project" value="TreeGrafter"/>
</dbReference>
<dbReference type="PANTHER" id="PTHR13479:SF40">
    <property type="entry name" value="SMALL RIBOSOMAL SUBUNIT PROTEIN BS18M"/>
    <property type="match status" value="1"/>
</dbReference>
<dbReference type="GO" id="GO:0006412">
    <property type="term" value="P:translation"/>
    <property type="evidence" value="ECO:0007669"/>
    <property type="project" value="InterPro"/>
</dbReference>
<comment type="caution">
    <text evidence="5">The sequence shown here is derived from an EMBL/GenBank/DDBJ whole genome shotgun (WGS) entry which is preliminary data.</text>
</comment>
<evidence type="ECO:0000256" key="1">
    <source>
        <dbReference type="ARBA" id="ARBA00005589"/>
    </source>
</evidence>
<dbReference type="AlphaFoldDB" id="A0A1F8C3Y8"/>
<evidence type="ECO:0000256" key="3">
    <source>
        <dbReference type="ARBA" id="ARBA00023274"/>
    </source>
</evidence>
<reference evidence="5 6" key="1">
    <citation type="journal article" date="2016" name="Nat. Commun.">
        <title>Thousands of microbial genomes shed light on interconnected biogeochemical processes in an aquifer system.</title>
        <authorList>
            <person name="Anantharaman K."/>
            <person name="Brown C.T."/>
            <person name="Hug L.A."/>
            <person name="Sharon I."/>
            <person name="Castelle C.J."/>
            <person name="Probst A.J."/>
            <person name="Thomas B.C."/>
            <person name="Singh A."/>
            <person name="Wilkins M.J."/>
            <person name="Karaoz U."/>
            <person name="Brodie E.L."/>
            <person name="Williams K.H."/>
            <person name="Hubbard S.S."/>
            <person name="Banfield J.F."/>
        </authorList>
    </citation>
    <scope>NUCLEOTIDE SEQUENCE [LARGE SCALE GENOMIC DNA]</scope>
</reference>
<evidence type="ECO:0000256" key="2">
    <source>
        <dbReference type="ARBA" id="ARBA00022980"/>
    </source>
</evidence>
<dbReference type="PRINTS" id="PR00974">
    <property type="entry name" value="RIBOSOMALS18"/>
</dbReference>
<dbReference type="EMBL" id="MGHL01000001">
    <property type="protein sequence ID" value="OGM70860.1"/>
    <property type="molecule type" value="Genomic_DNA"/>
</dbReference>
<keyword evidence="2 4" id="KW-0689">Ribosomal protein</keyword>
<dbReference type="Gene3D" id="4.10.640.10">
    <property type="entry name" value="Ribosomal protein S18"/>
    <property type="match status" value="1"/>
</dbReference>
<dbReference type="STRING" id="1802525.A2975_01125"/>
<sequence length="81" mass="9393">MKKKTSRSDTRPTGPVVKKSCWFCDNKKIPNYKEYADLERFVTTRGKIVGRKRSGLCARHQRSLAREVKRARHIGLIAFSQ</sequence>
<comment type="similarity">
    <text evidence="1 4">Belongs to the bacterial ribosomal protein bS18 family.</text>
</comment>